<evidence type="ECO:0000313" key="2">
    <source>
        <dbReference type="Proteomes" id="UP000827976"/>
    </source>
</evidence>
<dbReference type="EC" id="1.1.1.25" evidence="1"/>
<comment type="caution">
    <text evidence="1">The sequence shown here is derived from an EMBL/GenBank/DDBJ whole genome shotgun (WGS) entry which is preliminary data.</text>
</comment>
<keyword evidence="1" id="KW-0560">Oxidoreductase</keyword>
<organism evidence="1 2">
    <name type="scientific">Dioscorea alata</name>
    <name type="common">Purple yam</name>
    <dbReference type="NCBI Taxonomy" id="55571"/>
    <lineage>
        <taxon>Eukaryota</taxon>
        <taxon>Viridiplantae</taxon>
        <taxon>Streptophyta</taxon>
        <taxon>Embryophyta</taxon>
        <taxon>Tracheophyta</taxon>
        <taxon>Spermatophyta</taxon>
        <taxon>Magnoliopsida</taxon>
        <taxon>Liliopsida</taxon>
        <taxon>Dioscoreales</taxon>
        <taxon>Dioscoreaceae</taxon>
        <taxon>Dioscorea</taxon>
    </lineage>
</organism>
<accession>A0ACB7U207</accession>
<evidence type="ECO:0000313" key="1">
    <source>
        <dbReference type="EMBL" id="KAH7654243.1"/>
    </source>
</evidence>
<dbReference type="Proteomes" id="UP000827976">
    <property type="component" value="Chromosome 19"/>
</dbReference>
<sequence>MKNPTLVCASLIATSSEEMAHQMHVAAERGADLVELRLDHLPNFNPCSDLQFLIKDRPLPVITTFRPKWEGGEYEGDEISRFEALRLAMEFGSDYVDIELQAAEEFVESISMKKPENFKLIVSSHNYQNTPSPEQLGDLVSRIQAVGADIVKIATTAVDISDVARLFQVLVHCQVPVIGMVMGERGLVSRLLSSKFGMYLTFCSLDEGKESAPGQPTISELLNLYRIKQTRADTTVLGLISKPVGHSKSPLLHNAALKSAGVNAVYVPFLVDDLPSFLKAFSCPDFAGFSVGIPHKVTAITCCDEVDPIAKCIGAVNTIVRRSSDGKLVGYNTDYVGAISAIEDGIRGLIGNHAIELPLAGRLFVVMGAGGAGKALAYGAKEKGARVIIANRTYDKAKELANLVGGDALLLTDLESFHPEKGMVLANTTSLGMQPNVNETPLAKSCLGHYDLVFDAVYTPKETRLLREAKESGVTVVTGVEMFIRQAMKQFDLFTGMPAPEEMMRDFVMTNI</sequence>
<gene>
    <name evidence="1" type="ORF">IHE45_19G131300</name>
</gene>
<proteinExistence type="predicted"/>
<dbReference type="EC" id="4.2.1.10" evidence="1"/>
<reference evidence="2" key="1">
    <citation type="journal article" date="2022" name="Nat. Commun.">
        <title>Chromosome evolution and the genetic basis of agronomically important traits in greater yam.</title>
        <authorList>
            <person name="Bredeson J.V."/>
            <person name="Lyons J.B."/>
            <person name="Oniyinde I.O."/>
            <person name="Okereke N.R."/>
            <person name="Kolade O."/>
            <person name="Nnabue I."/>
            <person name="Nwadili C.O."/>
            <person name="Hribova E."/>
            <person name="Parker M."/>
            <person name="Nwogha J."/>
            <person name="Shu S."/>
            <person name="Carlson J."/>
            <person name="Kariba R."/>
            <person name="Muthemba S."/>
            <person name="Knop K."/>
            <person name="Barton G.J."/>
            <person name="Sherwood A.V."/>
            <person name="Lopez-Montes A."/>
            <person name="Asiedu R."/>
            <person name="Jamnadass R."/>
            <person name="Muchugi A."/>
            <person name="Goodstein D."/>
            <person name="Egesi C.N."/>
            <person name="Featherston J."/>
            <person name="Asfaw A."/>
            <person name="Simpson G.G."/>
            <person name="Dolezel J."/>
            <person name="Hendre P.S."/>
            <person name="Van Deynze A."/>
            <person name="Kumar P.L."/>
            <person name="Obidiegwu J.E."/>
            <person name="Bhattacharjee R."/>
            <person name="Rokhsar D.S."/>
        </authorList>
    </citation>
    <scope>NUCLEOTIDE SEQUENCE [LARGE SCALE GENOMIC DNA]</scope>
    <source>
        <strain evidence="2">cv. TDa95/00328</strain>
    </source>
</reference>
<protein>
    <submittedName>
        <fullName evidence="1">3-dehydroquinate dehydratase type I protein</fullName>
        <ecNumber evidence="1">1.1.1.25</ecNumber>
        <ecNumber evidence="1">4.2.1.10</ecNumber>
    </submittedName>
</protein>
<keyword evidence="2" id="KW-1185">Reference proteome</keyword>
<name>A0ACB7U207_DIOAL</name>
<dbReference type="EMBL" id="CM037029">
    <property type="protein sequence ID" value="KAH7654243.1"/>
    <property type="molecule type" value="Genomic_DNA"/>
</dbReference>
<keyword evidence="1" id="KW-0456">Lyase</keyword>